<keyword evidence="2" id="KW-0547">Nucleotide-binding</keyword>
<reference evidence="7" key="1">
    <citation type="submission" date="2019-05" db="EMBL/GenBank/DDBJ databases">
        <authorList>
            <consortium name="Pathogen Informatics"/>
        </authorList>
    </citation>
    <scope>NUCLEOTIDE SEQUENCE [LARGE SCALE GENOMIC DNA]</scope>
    <source>
        <strain evidence="7">NCTC12965</strain>
    </source>
</reference>
<dbReference type="InterPro" id="IPR000194">
    <property type="entry name" value="ATPase_F1/V1/A1_a/bsu_nucl-bd"/>
</dbReference>
<name>A0A4U9UUP3_SERFO</name>
<dbReference type="GO" id="GO:0005524">
    <property type="term" value="F:ATP binding"/>
    <property type="evidence" value="ECO:0007669"/>
    <property type="project" value="UniProtKB-KW"/>
</dbReference>
<dbReference type="Gene3D" id="3.40.50.12240">
    <property type="match status" value="1"/>
</dbReference>
<keyword evidence="4" id="KW-1278">Translocase</keyword>
<evidence type="ECO:0000256" key="4">
    <source>
        <dbReference type="ARBA" id="ARBA00022967"/>
    </source>
</evidence>
<accession>A0A4U9UUP3</accession>
<dbReference type="PANTHER" id="PTHR15184">
    <property type="entry name" value="ATP SYNTHASE"/>
    <property type="match status" value="1"/>
</dbReference>
<gene>
    <name evidence="7" type="primary">spaL_2</name>
    <name evidence="7" type="ORF">NCTC12965_03972</name>
</gene>
<dbReference type="InterPro" id="IPR050053">
    <property type="entry name" value="ATPase_alpha/beta_chains"/>
</dbReference>
<evidence type="ECO:0000313" key="7">
    <source>
        <dbReference type="EMBL" id="VTR36757.1"/>
    </source>
</evidence>
<evidence type="ECO:0000256" key="1">
    <source>
        <dbReference type="ARBA" id="ARBA00022448"/>
    </source>
</evidence>
<evidence type="ECO:0000256" key="3">
    <source>
        <dbReference type="ARBA" id="ARBA00022840"/>
    </source>
</evidence>
<evidence type="ECO:0000256" key="2">
    <source>
        <dbReference type="ARBA" id="ARBA00022741"/>
    </source>
</evidence>
<dbReference type="PANTHER" id="PTHR15184:SF9">
    <property type="entry name" value="SPI-1 TYPE 3 SECRETION SYSTEM ATPASE"/>
    <property type="match status" value="1"/>
</dbReference>
<dbReference type="EMBL" id="CABEEZ010000089">
    <property type="protein sequence ID" value="VTR36757.1"/>
    <property type="molecule type" value="Genomic_DNA"/>
</dbReference>
<evidence type="ECO:0000259" key="6">
    <source>
        <dbReference type="Pfam" id="PF00006"/>
    </source>
</evidence>
<protein>
    <recommendedName>
        <fullName evidence="5">protein-secreting ATPase</fullName>
        <ecNumber evidence="5">7.4.2.8</ecNumber>
    </recommendedName>
</protein>
<evidence type="ECO:0000256" key="5">
    <source>
        <dbReference type="ARBA" id="ARBA00024382"/>
    </source>
</evidence>
<dbReference type="GO" id="GO:0008564">
    <property type="term" value="F:protein-exporting ATPase activity"/>
    <property type="evidence" value="ECO:0007669"/>
    <property type="project" value="UniProtKB-EC"/>
</dbReference>
<keyword evidence="7" id="KW-0378">Hydrolase</keyword>
<keyword evidence="1" id="KW-0813">Transport</keyword>
<proteinExistence type="predicted"/>
<organism evidence="7">
    <name type="scientific">Serratia fonticola</name>
    <dbReference type="NCBI Taxonomy" id="47917"/>
    <lineage>
        <taxon>Bacteria</taxon>
        <taxon>Pseudomonadati</taxon>
        <taxon>Pseudomonadota</taxon>
        <taxon>Gammaproteobacteria</taxon>
        <taxon>Enterobacterales</taxon>
        <taxon>Yersiniaceae</taxon>
        <taxon>Serratia</taxon>
    </lineage>
</organism>
<dbReference type="AlphaFoldDB" id="A0A4U9UUP3"/>
<dbReference type="Pfam" id="PF00006">
    <property type="entry name" value="ATP-synt_ab"/>
    <property type="match status" value="1"/>
</dbReference>
<dbReference type="InterPro" id="IPR027417">
    <property type="entry name" value="P-loop_NTPase"/>
</dbReference>
<sequence>MPVHYVMWHSLQGRLPARRGYPASVFDALPKLLERPGCTQRGSITAFYTILLEGEDEQDPIAEEIRSILDGHFYLSRKLAAKNHYPAIDILRSV</sequence>
<dbReference type="GO" id="GO:0016787">
    <property type="term" value="F:hydrolase activity"/>
    <property type="evidence" value="ECO:0007669"/>
    <property type="project" value="UniProtKB-KW"/>
</dbReference>
<feature type="domain" description="ATPase F1/V1/A1 complex alpha/beta subunit nucleotide-binding" evidence="6">
    <location>
        <begin position="11"/>
        <end position="94"/>
    </location>
</feature>
<dbReference type="GO" id="GO:0046933">
    <property type="term" value="F:proton-transporting ATP synthase activity, rotational mechanism"/>
    <property type="evidence" value="ECO:0007669"/>
    <property type="project" value="TreeGrafter"/>
</dbReference>
<keyword evidence="3" id="KW-0067">ATP-binding</keyword>
<dbReference type="EC" id="7.4.2.8" evidence="5"/>
<dbReference type="SUPFAM" id="SSF52540">
    <property type="entry name" value="P-loop containing nucleoside triphosphate hydrolases"/>
    <property type="match status" value="1"/>
</dbReference>